<evidence type="ECO:0000313" key="1">
    <source>
        <dbReference type="EMBL" id="MDR6841518.1"/>
    </source>
</evidence>
<protein>
    <submittedName>
        <fullName evidence="1">Uncharacterized protein</fullName>
    </submittedName>
</protein>
<keyword evidence="2" id="KW-1185">Reference proteome</keyword>
<proteinExistence type="predicted"/>
<organism evidence="1 2">
    <name type="scientific">Pseudoxanthomonas sacheonensis</name>
    <dbReference type="NCBI Taxonomy" id="443615"/>
    <lineage>
        <taxon>Bacteria</taxon>
        <taxon>Pseudomonadati</taxon>
        <taxon>Pseudomonadota</taxon>
        <taxon>Gammaproteobacteria</taxon>
        <taxon>Lysobacterales</taxon>
        <taxon>Lysobacteraceae</taxon>
        <taxon>Pseudoxanthomonas</taxon>
    </lineage>
</organism>
<reference evidence="1 2" key="1">
    <citation type="submission" date="2023-07" db="EMBL/GenBank/DDBJ databases">
        <title>Sorghum-associated microbial communities from plants grown in Nebraska, USA.</title>
        <authorList>
            <person name="Schachtman D."/>
        </authorList>
    </citation>
    <scope>NUCLEOTIDE SEQUENCE [LARGE SCALE GENOMIC DNA]</scope>
    <source>
        <strain evidence="1 2">BE107</strain>
    </source>
</reference>
<gene>
    <name evidence="1" type="ORF">J2W94_001803</name>
</gene>
<dbReference type="EMBL" id="JAVDTT010000002">
    <property type="protein sequence ID" value="MDR6841518.1"/>
    <property type="molecule type" value="Genomic_DNA"/>
</dbReference>
<dbReference type="RefSeq" id="WP_310092372.1">
    <property type="nucleotide sequence ID" value="NZ_JAVDTT010000002.1"/>
</dbReference>
<comment type="caution">
    <text evidence="1">The sequence shown here is derived from an EMBL/GenBank/DDBJ whole genome shotgun (WGS) entry which is preliminary data.</text>
</comment>
<name>A0ABU1RRW0_9GAMM</name>
<sequence length="70" mass="7691">MNDNNGFAIRQAVLGPLAFLSLQHPARDSTPAAPSNEERFRAYRNLLPAMPGNNYAWAFRHAALHNNTGG</sequence>
<evidence type="ECO:0000313" key="2">
    <source>
        <dbReference type="Proteomes" id="UP001254759"/>
    </source>
</evidence>
<dbReference type="Proteomes" id="UP001254759">
    <property type="component" value="Unassembled WGS sequence"/>
</dbReference>
<accession>A0ABU1RRW0</accession>